<dbReference type="Gene3D" id="1.10.150.170">
    <property type="entry name" value="Putative methyltransferase TM0872, insert domain"/>
    <property type="match status" value="1"/>
</dbReference>
<keyword evidence="6" id="KW-0963">Cytoplasm</keyword>
<comment type="similarity">
    <text evidence="1 6">Belongs to the methyltransferase superfamily. RsmH family.</text>
</comment>
<keyword evidence="2 6" id="KW-0698">rRNA processing</keyword>
<feature type="binding site" evidence="6">
    <location>
        <position position="78"/>
    </location>
    <ligand>
        <name>S-adenosyl-L-methionine</name>
        <dbReference type="ChEBI" id="CHEBI:59789"/>
    </ligand>
</feature>
<dbReference type="GO" id="GO:0071424">
    <property type="term" value="F:rRNA (cytosine-N4-)-methyltransferase activity"/>
    <property type="evidence" value="ECO:0007669"/>
    <property type="project" value="UniProtKB-UniRule"/>
</dbReference>
<dbReference type="InterPro" id="IPR023397">
    <property type="entry name" value="SAM-dep_MeTrfase_MraW_recog"/>
</dbReference>
<evidence type="ECO:0000256" key="3">
    <source>
        <dbReference type="ARBA" id="ARBA00022603"/>
    </source>
</evidence>
<accession>A0A1G2DJL7</accession>
<dbReference type="SUPFAM" id="SSF53335">
    <property type="entry name" value="S-adenosyl-L-methionine-dependent methyltransferases"/>
    <property type="match status" value="1"/>
</dbReference>
<dbReference type="SUPFAM" id="SSF81799">
    <property type="entry name" value="Putative methyltransferase TM0872, insert domain"/>
    <property type="match status" value="1"/>
</dbReference>
<dbReference type="STRING" id="1798665.A2942_04005"/>
<evidence type="ECO:0000256" key="4">
    <source>
        <dbReference type="ARBA" id="ARBA00022679"/>
    </source>
</evidence>
<sequence>MAHRSVLLHEVIGSLAPKAGRIFVDATFGGGGHSRAFAKLIGKKGRLIAFDQDASVFTESCIRELQQLTELTPVVANFRHIGEELKRKKVQSIHGAVFDLGLSSTQLEESGRGFSFQRDEPLWMTFKEKPGKADVTAEIILNNWSEESIAAILRGFGEERFYRSIAKKIVAARKVRPFRRTGELVEVIHQATPVRYHHGRTYFATRTFQALRMAVNDELGAIESGIRGVLPFLAPGGRVAVITFHSVEDRLVKRLFRTLSKEEHCYAVVTKKPIIPSENETKENPRARSAKLRVVEKIEHK</sequence>
<gene>
    <name evidence="6" type="primary">rsmH</name>
    <name evidence="7" type="ORF">A2942_04005</name>
</gene>
<evidence type="ECO:0000256" key="2">
    <source>
        <dbReference type="ARBA" id="ARBA00022552"/>
    </source>
</evidence>
<dbReference type="Proteomes" id="UP000178534">
    <property type="component" value="Unassembled WGS sequence"/>
</dbReference>
<comment type="catalytic activity">
    <reaction evidence="6">
        <text>cytidine(1402) in 16S rRNA + S-adenosyl-L-methionine = N(4)-methylcytidine(1402) in 16S rRNA + S-adenosyl-L-homocysteine + H(+)</text>
        <dbReference type="Rhea" id="RHEA:42928"/>
        <dbReference type="Rhea" id="RHEA-COMP:10286"/>
        <dbReference type="Rhea" id="RHEA-COMP:10287"/>
        <dbReference type="ChEBI" id="CHEBI:15378"/>
        <dbReference type="ChEBI" id="CHEBI:57856"/>
        <dbReference type="ChEBI" id="CHEBI:59789"/>
        <dbReference type="ChEBI" id="CHEBI:74506"/>
        <dbReference type="ChEBI" id="CHEBI:82748"/>
        <dbReference type="EC" id="2.1.1.199"/>
    </reaction>
</comment>
<dbReference type="Gene3D" id="3.40.50.150">
    <property type="entry name" value="Vaccinia Virus protein VP39"/>
    <property type="match status" value="1"/>
</dbReference>
<dbReference type="InterPro" id="IPR029063">
    <property type="entry name" value="SAM-dependent_MTases_sf"/>
</dbReference>
<dbReference type="HAMAP" id="MF_01007">
    <property type="entry name" value="16SrRNA_methyltr_H"/>
    <property type="match status" value="1"/>
</dbReference>
<organism evidence="7 8">
    <name type="scientific">Candidatus Lloydbacteria bacterium RIFCSPLOWO2_01_FULL_50_20</name>
    <dbReference type="NCBI Taxonomy" id="1798665"/>
    <lineage>
        <taxon>Bacteria</taxon>
        <taxon>Candidatus Lloydiibacteriota</taxon>
    </lineage>
</organism>
<dbReference type="Pfam" id="PF01795">
    <property type="entry name" value="Methyltransf_5"/>
    <property type="match status" value="1"/>
</dbReference>
<evidence type="ECO:0000256" key="6">
    <source>
        <dbReference type="HAMAP-Rule" id="MF_01007"/>
    </source>
</evidence>
<dbReference type="NCBIfam" id="TIGR00006">
    <property type="entry name" value="16S rRNA (cytosine(1402)-N(4))-methyltransferase RsmH"/>
    <property type="match status" value="1"/>
</dbReference>
<feature type="binding site" evidence="6">
    <location>
        <position position="51"/>
    </location>
    <ligand>
        <name>S-adenosyl-L-methionine</name>
        <dbReference type="ChEBI" id="CHEBI:59789"/>
    </ligand>
</feature>
<dbReference type="PANTHER" id="PTHR11265:SF0">
    <property type="entry name" value="12S RRNA N4-METHYLCYTIDINE METHYLTRANSFERASE"/>
    <property type="match status" value="1"/>
</dbReference>
<protein>
    <recommendedName>
        <fullName evidence="6">Ribosomal RNA small subunit methyltransferase H</fullName>
        <ecNumber evidence="6">2.1.1.199</ecNumber>
    </recommendedName>
    <alternativeName>
        <fullName evidence="6">16S rRNA m(4)C1402 methyltransferase</fullName>
    </alternativeName>
    <alternativeName>
        <fullName evidence="6">rRNA (cytosine-N(4)-)-methyltransferase RsmH</fullName>
    </alternativeName>
</protein>
<feature type="binding site" evidence="6">
    <location>
        <begin position="31"/>
        <end position="33"/>
    </location>
    <ligand>
        <name>S-adenosyl-L-methionine</name>
        <dbReference type="ChEBI" id="CHEBI:59789"/>
    </ligand>
</feature>
<dbReference type="AlphaFoldDB" id="A0A1G2DJL7"/>
<dbReference type="PIRSF" id="PIRSF004486">
    <property type="entry name" value="MraW"/>
    <property type="match status" value="1"/>
</dbReference>
<keyword evidence="5 6" id="KW-0949">S-adenosyl-L-methionine</keyword>
<proteinExistence type="inferred from homology"/>
<reference evidence="7 8" key="1">
    <citation type="journal article" date="2016" name="Nat. Commun.">
        <title>Thousands of microbial genomes shed light on interconnected biogeochemical processes in an aquifer system.</title>
        <authorList>
            <person name="Anantharaman K."/>
            <person name="Brown C.T."/>
            <person name="Hug L.A."/>
            <person name="Sharon I."/>
            <person name="Castelle C.J."/>
            <person name="Probst A.J."/>
            <person name="Thomas B.C."/>
            <person name="Singh A."/>
            <person name="Wilkins M.J."/>
            <person name="Karaoz U."/>
            <person name="Brodie E.L."/>
            <person name="Williams K.H."/>
            <person name="Hubbard S.S."/>
            <person name="Banfield J.F."/>
        </authorList>
    </citation>
    <scope>NUCLEOTIDE SEQUENCE [LARGE SCALE GENOMIC DNA]</scope>
</reference>
<evidence type="ECO:0000313" key="7">
    <source>
        <dbReference type="EMBL" id="OGZ13703.1"/>
    </source>
</evidence>
<comment type="subcellular location">
    <subcellularLocation>
        <location evidence="6">Cytoplasm</location>
    </subcellularLocation>
</comment>
<feature type="binding site" evidence="6">
    <location>
        <position position="106"/>
    </location>
    <ligand>
        <name>S-adenosyl-L-methionine</name>
        <dbReference type="ChEBI" id="CHEBI:59789"/>
    </ligand>
</feature>
<dbReference type="PANTHER" id="PTHR11265">
    <property type="entry name" value="S-ADENOSYL-METHYLTRANSFERASE MRAW"/>
    <property type="match status" value="1"/>
</dbReference>
<evidence type="ECO:0000313" key="8">
    <source>
        <dbReference type="Proteomes" id="UP000178534"/>
    </source>
</evidence>
<comment type="caution">
    <text evidence="7">The sequence shown here is derived from an EMBL/GenBank/DDBJ whole genome shotgun (WGS) entry which is preliminary data.</text>
</comment>
<dbReference type="GO" id="GO:0005737">
    <property type="term" value="C:cytoplasm"/>
    <property type="evidence" value="ECO:0007669"/>
    <property type="project" value="UniProtKB-SubCell"/>
</dbReference>
<dbReference type="EC" id="2.1.1.199" evidence="6"/>
<keyword evidence="4 6" id="KW-0808">Transferase</keyword>
<keyword evidence="3 6" id="KW-0489">Methyltransferase</keyword>
<evidence type="ECO:0000256" key="1">
    <source>
        <dbReference type="ARBA" id="ARBA00010396"/>
    </source>
</evidence>
<evidence type="ECO:0000256" key="5">
    <source>
        <dbReference type="ARBA" id="ARBA00022691"/>
    </source>
</evidence>
<dbReference type="EMBL" id="MHLP01000005">
    <property type="protein sequence ID" value="OGZ13703.1"/>
    <property type="molecule type" value="Genomic_DNA"/>
</dbReference>
<comment type="function">
    <text evidence="6">Specifically methylates the N4 position of cytidine in position 1402 (C1402) of 16S rRNA.</text>
</comment>
<feature type="binding site" evidence="6">
    <location>
        <position position="99"/>
    </location>
    <ligand>
        <name>S-adenosyl-L-methionine</name>
        <dbReference type="ChEBI" id="CHEBI:59789"/>
    </ligand>
</feature>
<dbReference type="InterPro" id="IPR002903">
    <property type="entry name" value="RsmH"/>
</dbReference>
<dbReference type="GO" id="GO:0070475">
    <property type="term" value="P:rRNA base methylation"/>
    <property type="evidence" value="ECO:0007669"/>
    <property type="project" value="UniProtKB-UniRule"/>
</dbReference>
<name>A0A1G2DJL7_9BACT</name>